<dbReference type="RefSeq" id="WP_193990797.1">
    <property type="nucleotide sequence ID" value="NZ_JADEXP010000014.1"/>
</dbReference>
<dbReference type="Proteomes" id="UP000615026">
    <property type="component" value="Unassembled WGS sequence"/>
</dbReference>
<accession>A0A928WYI5</accession>
<proteinExistence type="predicted"/>
<protein>
    <submittedName>
        <fullName evidence="1">DUF928 domain-containing protein</fullName>
    </submittedName>
</protein>
<organism evidence="1 2">
    <name type="scientific">Leptolyngbya cf. ectocarpi LEGE 11479</name>
    <dbReference type="NCBI Taxonomy" id="1828722"/>
    <lineage>
        <taxon>Bacteria</taxon>
        <taxon>Bacillati</taxon>
        <taxon>Cyanobacteriota</taxon>
        <taxon>Cyanophyceae</taxon>
        <taxon>Leptolyngbyales</taxon>
        <taxon>Leptolyngbyaceae</taxon>
        <taxon>Leptolyngbya group</taxon>
        <taxon>Leptolyngbya</taxon>
    </lineage>
</organism>
<dbReference type="Pfam" id="PF06051">
    <property type="entry name" value="DUF928"/>
    <property type="match status" value="1"/>
</dbReference>
<comment type="caution">
    <text evidence="1">The sequence shown here is derived from an EMBL/GenBank/DDBJ whole genome shotgun (WGS) entry which is preliminary data.</text>
</comment>
<dbReference type="AlphaFoldDB" id="A0A928WYI5"/>
<name>A0A928WYI5_LEPEC</name>
<keyword evidence="2" id="KW-1185">Reference proteome</keyword>
<dbReference type="InterPro" id="IPR010328">
    <property type="entry name" value="DUF928"/>
</dbReference>
<evidence type="ECO:0000313" key="1">
    <source>
        <dbReference type="EMBL" id="MBE9065662.1"/>
    </source>
</evidence>
<gene>
    <name evidence="1" type="ORF">IQ260_03240</name>
</gene>
<evidence type="ECO:0000313" key="2">
    <source>
        <dbReference type="Proteomes" id="UP000615026"/>
    </source>
</evidence>
<sequence length="263" mass="28919">MSRLSYLAQKSLISSVLVSSVAALTTLSVGLPVLALQYNPPNRGAPSNTWNAGSRGGCIDLTAVQPTQTNWGETLMAHPTFGIYVSEPATNLTFELRDERSKEILHRVTFDQIDGPGISLYTLPDTAPALEPDQYYRWRVSLDCAQFNTDKIQYTGGKESGGMIVRRALSDELQTHLETMADAEKPALFATQGLWYDMVHTLLMQPSHQAETEQWTDSWQSLLAHPMVQLHNLMEATLVDCCLAVDCPESGLSETGSSDAALR</sequence>
<reference evidence="1" key="1">
    <citation type="submission" date="2020-10" db="EMBL/GenBank/DDBJ databases">
        <authorList>
            <person name="Castelo-Branco R."/>
            <person name="Eusebio N."/>
            <person name="Adriana R."/>
            <person name="Vieira A."/>
            <person name="Brugerolle De Fraissinette N."/>
            <person name="Rezende De Castro R."/>
            <person name="Schneider M.P."/>
            <person name="Vasconcelos V."/>
            <person name="Leao P.N."/>
        </authorList>
    </citation>
    <scope>NUCLEOTIDE SEQUENCE</scope>
    <source>
        <strain evidence="1">LEGE 11479</strain>
    </source>
</reference>
<dbReference type="EMBL" id="JADEXP010000014">
    <property type="protein sequence ID" value="MBE9065662.1"/>
    <property type="molecule type" value="Genomic_DNA"/>
</dbReference>